<dbReference type="SUPFAM" id="SSF53335">
    <property type="entry name" value="S-adenosyl-L-methionine-dependent methyltransferases"/>
    <property type="match status" value="1"/>
</dbReference>
<evidence type="ECO:0000313" key="6">
    <source>
        <dbReference type="EMBL" id="SFV62835.1"/>
    </source>
</evidence>
<evidence type="ECO:0000256" key="5">
    <source>
        <dbReference type="ARBA" id="ARBA00047942"/>
    </source>
</evidence>
<sequence>MNYIGSKLKLSDFIEETIRSSVGPLKDKIFCDIFAGSGVVGRHFKSLTREVISNDIEYYSYILNRNYIANNHTLDYSHLIEELNSIDGVEGFIYTHYCVAGHGDRRYFSDHNAKKIDAIRVKIEEWRESSYIDEDRYYFLLASLIESADKVANTASVYGAYLKHLKKSAQKELLLKPAHFDISGDNHRVYQEDANSLISKISGDVLYMDPPYNQRQYGANYHLLNTIALYDQFVPQGKSGLREYTRSDYCKKSRVKESFEELISRADFEYIFLSYNNEGLMSCSQVEDIMSRYGEYSLATTSYQRFKADKNRNRKHKATSTVEYIHILKK</sequence>
<accession>A0A1W1CAT8</accession>
<dbReference type="AlphaFoldDB" id="A0A1W1CAT8"/>
<name>A0A1W1CAT8_9ZZZZ</name>
<dbReference type="GO" id="GO:0009307">
    <property type="term" value="P:DNA restriction-modification system"/>
    <property type="evidence" value="ECO:0007669"/>
    <property type="project" value="InterPro"/>
</dbReference>
<dbReference type="GO" id="GO:0032259">
    <property type="term" value="P:methylation"/>
    <property type="evidence" value="ECO:0007669"/>
    <property type="project" value="UniProtKB-KW"/>
</dbReference>
<proteinExistence type="predicted"/>
<dbReference type="InterPro" id="IPR002052">
    <property type="entry name" value="DNA_methylase_N6_adenine_CS"/>
</dbReference>
<evidence type="ECO:0000256" key="2">
    <source>
        <dbReference type="ARBA" id="ARBA00022603"/>
    </source>
</evidence>
<evidence type="ECO:0000256" key="3">
    <source>
        <dbReference type="ARBA" id="ARBA00022679"/>
    </source>
</evidence>
<dbReference type="EC" id="2.1.1.72" evidence="1"/>
<protein>
    <recommendedName>
        <fullName evidence="1">site-specific DNA-methyltransferase (adenine-specific)</fullName>
        <ecNumber evidence="1">2.1.1.72</ecNumber>
    </recommendedName>
</protein>
<organism evidence="6">
    <name type="scientific">hydrothermal vent metagenome</name>
    <dbReference type="NCBI Taxonomy" id="652676"/>
    <lineage>
        <taxon>unclassified sequences</taxon>
        <taxon>metagenomes</taxon>
        <taxon>ecological metagenomes</taxon>
    </lineage>
</organism>
<dbReference type="Pfam" id="PF02086">
    <property type="entry name" value="MethyltransfD12"/>
    <property type="match status" value="1"/>
</dbReference>
<dbReference type="InterPro" id="IPR029063">
    <property type="entry name" value="SAM-dependent_MTases_sf"/>
</dbReference>
<keyword evidence="4" id="KW-0949">S-adenosyl-L-methionine</keyword>
<evidence type="ECO:0000256" key="1">
    <source>
        <dbReference type="ARBA" id="ARBA00011900"/>
    </source>
</evidence>
<dbReference type="EMBL" id="FPHC01000067">
    <property type="protein sequence ID" value="SFV62835.1"/>
    <property type="molecule type" value="Genomic_DNA"/>
</dbReference>
<gene>
    <name evidence="6" type="ORF">MNB_SV-6-515</name>
</gene>
<keyword evidence="3 6" id="KW-0808">Transferase</keyword>
<keyword evidence="2 6" id="KW-0489">Methyltransferase</keyword>
<reference evidence="6" key="1">
    <citation type="submission" date="2016-10" db="EMBL/GenBank/DDBJ databases">
        <authorList>
            <person name="de Groot N.N."/>
        </authorList>
    </citation>
    <scope>NUCLEOTIDE SEQUENCE</scope>
</reference>
<dbReference type="PROSITE" id="PS00092">
    <property type="entry name" value="N6_MTASE"/>
    <property type="match status" value="1"/>
</dbReference>
<dbReference type="PRINTS" id="PR00505">
    <property type="entry name" value="D12N6MTFRASE"/>
</dbReference>
<comment type="catalytic activity">
    <reaction evidence="5">
        <text>a 2'-deoxyadenosine in DNA + S-adenosyl-L-methionine = an N(6)-methyl-2'-deoxyadenosine in DNA + S-adenosyl-L-homocysteine + H(+)</text>
        <dbReference type="Rhea" id="RHEA:15197"/>
        <dbReference type="Rhea" id="RHEA-COMP:12418"/>
        <dbReference type="Rhea" id="RHEA-COMP:12419"/>
        <dbReference type="ChEBI" id="CHEBI:15378"/>
        <dbReference type="ChEBI" id="CHEBI:57856"/>
        <dbReference type="ChEBI" id="CHEBI:59789"/>
        <dbReference type="ChEBI" id="CHEBI:90615"/>
        <dbReference type="ChEBI" id="CHEBI:90616"/>
        <dbReference type="EC" id="2.1.1.72"/>
    </reaction>
</comment>
<dbReference type="GO" id="GO:0009007">
    <property type="term" value="F:site-specific DNA-methyltransferase (adenine-specific) activity"/>
    <property type="evidence" value="ECO:0007669"/>
    <property type="project" value="UniProtKB-EC"/>
</dbReference>
<dbReference type="GO" id="GO:0003676">
    <property type="term" value="F:nucleic acid binding"/>
    <property type="evidence" value="ECO:0007669"/>
    <property type="project" value="InterPro"/>
</dbReference>
<evidence type="ECO:0000256" key="4">
    <source>
        <dbReference type="ARBA" id="ARBA00022691"/>
    </source>
</evidence>
<dbReference type="InterPro" id="IPR012327">
    <property type="entry name" value="MeTrfase_D12"/>
</dbReference>
<dbReference type="Gene3D" id="3.40.50.150">
    <property type="entry name" value="Vaccinia Virus protein VP39"/>
    <property type="match status" value="1"/>
</dbReference>